<dbReference type="HOGENOM" id="CLU_635992_0_0_0"/>
<organism evidence="1 2">
    <name type="scientific">Simkania negevensis (strain ATCC VR-1471 / DSM 27360 / Z)</name>
    <dbReference type="NCBI Taxonomy" id="331113"/>
    <lineage>
        <taxon>Bacteria</taxon>
        <taxon>Pseudomonadati</taxon>
        <taxon>Chlamydiota</taxon>
        <taxon>Chlamydiia</taxon>
        <taxon>Parachlamydiales</taxon>
        <taxon>Simkaniaceae</taxon>
        <taxon>Simkania</taxon>
    </lineage>
</organism>
<reference evidence="1 2" key="2">
    <citation type="journal article" date="2011" name="Mol. Biol. Evol.">
        <title>Unity in variety--the pan-genome of the Chlamydiae.</title>
        <authorList>
            <person name="Collingro A."/>
            <person name="Tischler P."/>
            <person name="Weinmaier T."/>
            <person name="Penz T."/>
            <person name="Heinz E."/>
            <person name="Brunham R.C."/>
            <person name="Read T.D."/>
            <person name="Bavoil P.M."/>
            <person name="Sachse K."/>
            <person name="Kahane S."/>
            <person name="Friedman M.G."/>
            <person name="Rattei T."/>
            <person name="Myers G.S."/>
            <person name="Horn M."/>
        </authorList>
    </citation>
    <scope>NUCLEOTIDE SEQUENCE [LARGE SCALE GENOMIC DNA]</scope>
    <source>
        <strain evidence="2">ATCC VR-1471 / Z</strain>
    </source>
</reference>
<name>F8L5K5_SIMNZ</name>
<protein>
    <submittedName>
        <fullName evidence="1">Uncharacterized protein</fullName>
    </submittedName>
</protein>
<proteinExistence type="predicted"/>
<sequence>MRPTQSLFDQRTYYFYTKEKTDDFSHICFDEVTSKVVHYFNLFVGVIHSCYCIYNLVGFAIKVFSYLTQPSIAYFLAESAISESFVNKTTQWPMINTSAISRCPPKVDPTDEELEAIKTIKTTELVDIWKSASNHSKKKGIAEDLNLWLTLIVPYPEKYTYIAKEVAPEASATLEQNIKLIIYQIRRNKELSSDVIERHILAIVDKAYLSEEEKRTHPSHSEDPLENRIACSPTWIEVTQQVYKELKGGGTVESRLLLYLQQIKEDIIHELSEEMQRDGSLPNIEWHGLNMGRMVIGKEIGLDRSNLKYDSTFKLPVSIQIILKYPILYRFFQRCPPQELKDRLIKKISYDHQGKGSNGLDQELMAFIEPYAETYFKDNKIDYEDDKLPMEAWGLANHITKHFFDYDNKEKKYHFNDLGAKALLTSIGIPV</sequence>
<dbReference type="Proteomes" id="UP000000496">
    <property type="component" value="Chromosome gsn.131"/>
</dbReference>
<evidence type="ECO:0000313" key="2">
    <source>
        <dbReference type="Proteomes" id="UP000000496"/>
    </source>
</evidence>
<dbReference type="EMBL" id="FR872582">
    <property type="protein sequence ID" value="CCB89639.1"/>
    <property type="molecule type" value="Genomic_DNA"/>
</dbReference>
<evidence type="ECO:0000313" key="1">
    <source>
        <dbReference type="EMBL" id="CCB89639.1"/>
    </source>
</evidence>
<reference key="1">
    <citation type="journal article" date="2011" name="Mol. Biol. Evol.">
        <title>Unity in variety -- the pan-genome of the Chlamydiae.</title>
        <authorList>
            <person name="Collingro A."/>
            <person name="Tischler P."/>
            <person name="Weinmaier T."/>
            <person name="Penz T."/>
            <person name="Heinz E."/>
            <person name="Brunham R.C."/>
            <person name="Read T.D."/>
            <person name="Bavoil P.M."/>
            <person name="Sachse K."/>
            <person name="Kahane S."/>
            <person name="Friedman M.G."/>
            <person name="Rattei T."/>
            <person name="Myers G.S.A."/>
            <person name="Horn M."/>
        </authorList>
    </citation>
    <scope>NUCLEOTIDE SEQUENCE</scope>
    <source>
        <strain>Z</strain>
    </source>
</reference>
<gene>
    <name evidence="1" type="ordered locus">SNE_A17620</name>
</gene>
<dbReference type="STRING" id="331113.SNE_A17620"/>
<dbReference type="AlphaFoldDB" id="F8L5K5"/>
<dbReference type="KEGG" id="sng:SNE_A17620"/>
<keyword evidence="2" id="KW-1185">Reference proteome</keyword>
<accession>F8L5K5</accession>